<reference evidence="8" key="3">
    <citation type="journal article" date="2016" name="Gigascience">
        <title>De novo construction of an expanded transcriptome assembly for the western tarnished plant bug, Lygus hesperus.</title>
        <authorList>
            <person name="Tassone E.E."/>
            <person name="Geib S.M."/>
            <person name="Hall B."/>
            <person name="Fabrick J.A."/>
            <person name="Brent C.S."/>
            <person name="Hull J.J."/>
        </authorList>
    </citation>
    <scope>NUCLEOTIDE SEQUENCE</scope>
</reference>
<dbReference type="GO" id="GO:0012505">
    <property type="term" value="C:endomembrane system"/>
    <property type="evidence" value="ECO:0007669"/>
    <property type="project" value="UniProtKB-SubCell"/>
</dbReference>
<organism evidence="6">
    <name type="scientific">Lygus hesperus</name>
    <name type="common">Western plant bug</name>
    <dbReference type="NCBI Taxonomy" id="30085"/>
    <lineage>
        <taxon>Eukaryota</taxon>
        <taxon>Metazoa</taxon>
        <taxon>Ecdysozoa</taxon>
        <taxon>Arthropoda</taxon>
        <taxon>Hexapoda</taxon>
        <taxon>Insecta</taxon>
        <taxon>Pterygota</taxon>
        <taxon>Neoptera</taxon>
        <taxon>Paraneoptera</taxon>
        <taxon>Hemiptera</taxon>
        <taxon>Heteroptera</taxon>
        <taxon>Panheteroptera</taxon>
        <taxon>Cimicomorpha</taxon>
        <taxon>Miridae</taxon>
        <taxon>Mirini</taxon>
        <taxon>Lygus</taxon>
    </lineage>
</organism>
<dbReference type="EMBL" id="GBHO01020621">
    <property type="protein sequence ID" value="JAG22983.1"/>
    <property type="molecule type" value="Transcribed_RNA"/>
</dbReference>
<feature type="compositionally biased region" description="Low complexity" evidence="4">
    <location>
        <begin position="687"/>
        <end position="706"/>
    </location>
</feature>
<gene>
    <name evidence="6" type="primary">FIG4_2</name>
    <name evidence="7" type="synonym">FIG4_0</name>
    <name evidence="8" type="synonym">FIG4_4</name>
    <name evidence="7" type="ORF">CM83_85459</name>
    <name evidence="6" type="ORF">CM83_85460</name>
    <name evidence="8" type="ORF">g.87749</name>
</gene>
<dbReference type="PROSITE" id="PS50275">
    <property type="entry name" value="SAC"/>
    <property type="match status" value="1"/>
</dbReference>
<proteinExistence type="predicted"/>
<dbReference type="GO" id="GO:0046856">
    <property type="term" value="P:phosphatidylinositol dephosphorylation"/>
    <property type="evidence" value="ECO:0007669"/>
    <property type="project" value="InterPro"/>
</dbReference>
<dbReference type="GO" id="GO:0043813">
    <property type="term" value="F:phosphatidylinositol-3,5-bisphosphate 5-phosphatase activity"/>
    <property type="evidence" value="ECO:0007669"/>
    <property type="project" value="InterPro"/>
</dbReference>
<dbReference type="EMBL" id="GDHC01000901">
    <property type="protein sequence ID" value="JAQ17728.1"/>
    <property type="molecule type" value="Transcribed_RNA"/>
</dbReference>
<feature type="region of interest" description="Disordered" evidence="4">
    <location>
        <begin position="669"/>
        <end position="725"/>
    </location>
</feature>
<keyword evidence="3" id="KW-0472">Membrane</keyword>
<evidence type="ECO:0000256" key="2">
    <source>
        <dbReference type="ARBA" id="ARBA00022801"/>
    </source>
</evidence>
<dbReference type="PANTHER" id="PTHR45738:SF5">
    <property type="entry name" value="POLYPHOSPHOINOSITIDE PHOSPHATASE"/>
    <property type="match status" value="1"/>
</dbReference>
<dbReference type="EMBL" id="GBHO01020623">
    <property type="protein sequence ID" value="JAG22981.1"/>
    <property type="molecule type" value="Transcribed_RNA"/>
</dbReference>
<reference evidence="6" key="2">
    <citation type="submission" date="2014-07" db="EMBL/GenBank/DDBJ databases">
        <authorList>
            <person name="Hull J."/>
        </authorList>
    </citation>
    <scope>NUCLEOTIDE SEQUENCE</scope>
</reference>
<dbReference type="Pfam" id="PF02383">
    <property type="entry name" value="Syja_N"/>
    <property type="match status" value="1"/>
</dbReference>
<evidence type="ECO:0000313" key="8">
    <source>
        <dbReference type="EMBL" id="JAQ17728.1"/>
    </source>
</evidence>
<evidence type="ECO:0000259" key="5">
    <source>
        <dbReference type="PROSITE" id="PS50275"/>
    </source>
</evidence>
<comment type="subcellular location">
    <subcellularLocation>
        <location evidence="1">Endomembrane system</location>
    </subcellularLocation>
</comment>
<evidence type="ECO:0000313" key="6">
    <source>
        <dbReference type="EMBL" id="JAG22981.1"/>
    </source>
</evidence>
<dbReference type="AlphaFoldDB" id="A0A0A9XTG7"/>
<evidence type="ECO:0000313" key="7">
    <source>
        <dbReference type="EMBL" id="JAG22983.1"/>
    </source>
</evidence>
<sequence>MAKTISELDDSKVILHPYINSLQKLAVYDLKDWLYIVGTNNDQTSFRLLRISRLSVKELEIKDDGLEYTSHEIQTIISKDNKGGKGATRSVSAFGIAGFIRFMEGYYMILITKRRPVAFVGLHYIYKIEETSMFYIPCEAIRMSHSDEPRYLKMFQSVDLSSNFYFSYSYDITNTLQVNMAVPKDSIIPLIQNGPKKKFWDFQIRGEPNRKFVWNEHLTSMVEKKLHCDWIIHITHGFVGQSVLSIFGRPVNITLIARRSNKYAGTRFLKRGANFDGDVANEVETEQIVEDMGVSSWLVCPRISSFVQIRGSIPGHWSQDITKIVAKPAISYDLADPFVQTPGRHFRGLIERYGTPIVVLNLVKQREKKKHESTLSEQFVSDIKYLNQFLAPQHNIIYMPFDMARKNKGSKANVLGKLARLAEFAISKTGVYLCAKDTEKMQTGLIRVNCVDCLDRTNTAQFALGKYALALQLNKLGLYGEDQLDFDCDCTRLLEVLYEDHGDTLALQYGGSQLVHRIKTYRKTAPWTSQGNDIMQTLSRYYSNTFSDAEKQHAMNLFLGLFKPYESDVPIWETTTDFYLHNPSFLKIPRLLKERLPLTQWWGEEDVEHLPLAVRKRRAAVSELNELSPVDAYSDFHRPHDYTYLSNTFTFNMCHTIRDFAPPNVSDLSPFTVRSGRRREEVKGGRSSQYGTSSTSSNTSSDSSFQESDEEEIRTECSSPAKQSAADAPLVPWKVAPPLVELKRPSPQDILLYKKYVVVGKQATQTKGKYIEIAKLLTRTNKGKQDSRQTEVPKVSPSSLDIYEKYVNKRYDSLGSCITSEQVEKYARYRNNELFIYPAMAWDY</sequence>
<evidence type="ECO:0000256" key="4">
    <source>
        <dbReference type="SAM" id="MobiDB-lite"/>
    </source>
</evidence>
<keyword evidence="2" id="KW-0378">Hydrolase</keyword>
<dbReference type="InterPro" id="IPR043573">
    <property type="entry name" value="Fig4-like"/>
</dbReference>
<accession>A0A0A9XTG7</accession>
<evidence type="ECO:0000256" key="1">
    <source>
        <dbReference type="ARBA" id="ARBA00004308"/>
    </source>
</evidence>
<name>A0A0A9XTG7_LYGHE</name>
<feature type="domain" description="SAC" evidence="5">
    <location>
        <begin position="155"/>
        <end position="511"/>
    </location>
</feature>
<reference evidence="6" key="1">
    <citation type="journal article" date="2014" name="PLoS ONE">
        <title>Transcriptome-Based Identification of ABC Transporters in the Western Tarnished Plant Bug Lygus hesperus.</title>
        <authorList>
            <person name="Hull J.J."/>
            <person name="Chaney K."/>
            <person name="Geib S.M."/>
            <person name="Fabrick J.A."/>
            <person name="Brent C.S."/>
            <person name="Walsh D."/>
            <person name="Lavine L.C."/>
        </authorList>
    </citation>
    <scope>NUCLEOTIDE SEQUENCE</scope>
</reference>
<dbReference type="PANTHER" id="PTHR45738">
    <property type="entry name" value="POLYPHOSPHOINOSITIDE PHOSPHATASE"/>
    <property type="match status" value="1"/>
</dbReference>
<dbReference type="InterPro" id="IPR002013">
    <property type="entry name" value="SAC_dom"/>
</dbReference>
<protein>
    <submittedName>
        <fullName evidence="6">Polyphosphoinositide phosphatase</fullName>
    </submittedName>
</protein>
<evidence type="ECO:0000256" key="3">
    <source>
        <dbReference type="ARBA" id="ARBA00023136"/>
    </source>
</evidence>